<feature type="chain" id="PRO_5045829982" evidence="2">
    <location>
        <begin position="21"/>
        <end position="200"/>
    </location>
</feature>
<comment type="caution">
    <text evidence="4">The sequence shown here is derived from an EMBL/GenBank/DDBJ whole genome shotgun (WGS) entry which is preliminary data.</text>
</comment>
<protein>
    <submittedName>
        <fullName evidence="4">DUF305 domain-containing protein</fullName>
    </submittedName>
</protein>
<dbReference type="PANTHER" id="PTHR36933:SF1">
    <property type="entry name" value="SLL0788 PROTEIN"/>
    <property type="match status" value="1"/>
</dbReference>
<proteinExistence type="predicted"/>
<evidence type="ECO:0000259" key="3">
    <source>
        <dbReference type="Pfam" id="PF03713"/>
    </source>
</evidence>
<keyword evidence="5" id="KW-1185">Reference proteome</keyword>
<dbReference type="RefSeq" id="WP_141355732.1">
    <property type="nucleotide sequence ID" value="NZ_BAAAWM010000001.1"/>
</dbReference>
<keyword evidence="2" id="KW-0732">Signal</keyword>
<name>A0ABQ0RHM9_GLUNI</name>
<dbReference type="PROSITE" id="PS51257">
    <property type="entry name" value="PROKAR_LIPOPROTEIN"/>
    <property type="match status" value="1"/>
</dbReference>
<dbReference type="Pfam" id="PF03713">
    <property type="entry name" value="DUF305"/>
    <property type="match status" value="1"/>
</dbReference>
<organism evidence="4 5">
    <name type="scientific">Glutamicibacter nicotianae</name>
    <name type="common">Arthrobacter nicotianae</name>
    <dbReference type="NCBI Taxonomy" id="37929"/>
    <lineage>
        <taxon>Bacteria</taxon>
        <taxon>Bacillati</taxon>
        <taxon>Actinomycetota</taxon>
        <taxon>Actinomycetes</taxon>
        <taxon>Micrococcales</taxon>
        <taxon>Micrococcaceae</taxon>
        <taxon>Glutamicibacter</taxon>
    </lineage>
</organism>
<dbReference type="InterPro" id="IPR005183">
    <property type="entry name" value="DUF305_CopM-like"/>
</dbReference>
<reference evidence="4 5" key="1">
    <citation type="submission" date="2019-06" db="EMBL/GenBank/DDBJ databases">
        <title>Whole genome shotgun sequence of Glutamicibacter nicotianae NBRC 14234.</title>
        <authorList>
            <person name="Hosoyama A."/>
            <person name="Uohara A."/>
            <person name="Ohji S."/>
            <person name="Ichikawa N."/>
        </authorList>
    </citation>
    <scope>NUCLEOTIDE SEQUENCE [LARGE SCALE GENOMIC DNA]</scope>
    <source>
        <strain evidence="4 5">NBRC 14234</strain>
    </source>
</reference>
<dbReference type="PANTHER" id="PTHR36933">
    <property type="entry name" value="SLL0788 PROTEIN"/>
    <property type="match status" value="1"/>
</dbReference>
<evidence type="ECO:0000313" key="5">
    <source>
        <dbReference type="Proteomes" id="UP000316242"/>
    </source>
</evidence>
<evidence type="ECO:0000313" key="4">
    <source>
        <dbReference type="EMBL" id="GEC11302.1"/>
    </source>
</evidence>
<gene>
    <name evidence="4" type="ORF">ANI01nite_05050</name>
</gene>
<feature type="compositionally biased region" description="Low complexity" evidence="1">
    <location>
        <begin position="23"/>
        <end position="44"/>
    </location>
</feature>
<feature type="domain" description="DUF305" evidence="3">
    <location>
        <begin position="55"/>
        <end position="197"/>
    </location>
</feature>
<evidence type="ECO:0000256" key="1">
    <source>
        <dbReference type="SAM" id="MobiDB-lite"/>
    </source>
</evidence>
<accession>A0ABQ0RHM9</accession>
<dbReference type="Proteomes" id="UP000316242">
    <property type="component" value="Unassembled WGS sequence"/>
</dbReference>
<dbReference type="EMBL" id="BJNE01000001">
    <property type="protein sequence ID" value="GEC11302.1"/>
    <property type="molecule type" value="Genomic_DNA"/>
</dbReference>
<evidence type="ECO:0000256" key="2">
    <source>
        <dbReference type="SAM" id="SignalP"/>
    </source>
</evidence>
<sequence>MNKQILICSALVLGATLALAGCSGESSSTPAPSASASDSHAGHSMDQSASANDADMAFASGMKVHHEQAIEMSEMILGKKDIPQEVTALAERIKAAQAPEIERMDGWLDEWDMPEGMDHGSMEHDGMVPEDGIKALQEASGTEAAQLFLEQMIMHHEGAVDMAESELEDGQDAEAKELAGQIIDSQTTEIDEMKQLLAGL</sequence>
<feature type="region of interest" description="Disordered" evidence="1">
    <location>
        <begin position="23"/>
        <end position="51"/>
    </location>
</feature>
<feature type="signal peptide" evidence="2">
    <location>
        <begin position="1"/>
        <end position="20"/>
    </location>
</feature>
<dbReference type="InterPro" id="IPR012347">
    <property type="entry name" value="Ferritin-like"/>
</dbReference>
<dbReference type="Gene3D" id="1.20.1260.10">
    <property type="match status" value="1"/>
</dbReference>